<sequence length="77" mass="8590">PLTTSWSPPPGRLIRTLDDATCLKRPGISPLVIRRQSQLLSTMSRYSRPPNTSLFVRTWPMPLGRRICGVSLVGMAQ</sequence>
<accession>A0ABN9EU64</accession>
<proteinExistence type="predicted"/>
<evidence type="ECO:0000313" key="1">
    <source>
        <dbReference type="EMBL" id="CAI9588355.1"/>
    </source>
</evidence>
<feature type="non-terminal residue" evidence="1">
    <location>
        <position position="1"/>
    </location>
</feature>
<protein>
    <submittedName>
        <fullName evidence="1">Uncharacterized protein</fullName>
    </submittedName>
</protein>
<comment type="caution">
    <text evidence="1">The sequence shown here is derived from an EMBL/GenBank/DDBJ whole genome shotgun (WGS) entry which is preliminary data.</text>
</comment>
<evidence type="ECO:0000313" key="2">
    <source>
        <dbReference type="Proteomes" id="UP001162483"/>
    </source>
</evidence>
<dbReference type="Proteomes" id="UP001162483">
    <property type="component" value="Unassembled WGS sequence"/>
</dbReference>
<organism evidence="1 2">
    <name type="scientific">Staurois parvus</name>
    <dbReference type="NCBI Taxonomy" id="386267"/>
    <lineage>
        <taxon>Eukaryota</taxon>
        <taxon>Metazoa</taxon>
        <taxon>Chordata</taxon>
        <taxon>Craniata</taxon>
        <taxon>Vertebrata</taxon>
        <taxon>Euteleostomi</taxon>
        <taxon>Amphibia</taxon>
        <taxon>Batrachia</taxon>
        <taxon>Anura</taxon>
        <taxon>Neobatrachia</taxon>
        <taxon>Ranoidea</taxon>
        <taxon>Ranidae</taxon>
        <taxon>Staurois</taxon>
    </lineage>
</organism>
<dbReference type="EMBL" id="CATNWA010015949">
    <property type="protein sequence ID" value="CAI9588355.1"/>
    <property type="molecule type" value="Genomic_DNA"/>
</dbReference>
<gene>
    <name evidence="1" type="ORF">SPARVUS_LOCUS10737746</name>
</gene>
<name>A0ABN9EU64_9NEOB</name>
<keyword evidence="2" id="KW-1185">Reference proteome</keyword>
<reference evidence="1" key="1">
    <citation type="submission" date="2023-05" db="EMBL/GenBank/DDBJ databases">
        <authorList>
            <person name="Stuckert A."/>
        </authorList>
    </citation>
    <scope>NUCLEOTIDE SEQUENCE</scope>
</reference>